<comment type="caution">
    <text evidence="1">The sequence shown here is derived from an EMBL/GenBank/DDBJ whole genome shotgun (WGS) entry which is preliminary data.</text>
</comment>
<sequence>MQSPLPPNTYPEGLWWEGYNICLESESKAISALLPLSVPSRLVCARFLGYMIHEAPTDRGRDNISRKIIDCVDDDELVKLVRFYIAHFVHWARAGRESRSHFWYPSHLSFTEIQQRMLHLLHEVPQSHDEARERALFRDGYRCVLTGIYDSTTYLKRKELRKAGDMNYANSDACLRVTPTHPAYILPQTMNVSILASSECECDGDEVCLFFVLLDSLITLSQYRYAAEVWTLMQHIGEGLIPEEFDEAKIHCLENVMTLGINMHERFTKFYIWLEESVNFNIFSLEPVLNQVTLQPTPHSYVLNSICPSVLGTPQTVSFTTPDPVYLPLPSPQYLRLHAACARVLFLSGATGFFGDVLEDICDICNLAIDGSSLEHSLMKLHL</sequence>
<accession>A0A1J8QJY5</accession>
<evidence type="ECO:0000313" key="2">
    <source>
        <dbReference type="Proteomes" id="UP000183567"/>
    </source>
</evidence>
<evidence type="ECO:0008006" key="3">
    <source>
        <dbReference type="Google" id="ProtNLM"/>
    </source>
</evidence>
<organism evidence="1 2">
    <name type="scientific">Rhizopogon vesiculosus</name>
    <dbReference type="NCBI Taxonomy" id="180088"/>
    <lineage>
        <taxon>Eukaryota</taxon>
        <taxon>Fungi</taxon>
        <taxon>Dikarya</taxon>
        <taxon>Basidiomycota</taxon>
        <taxon>Agaricomycotina</taxon>
        <taxon>Agaricomycetes</taxon>
        <taxon>Agaricomycetidae</taxon>
        <taxon>Boletales</taxon>
        <taxon>Suillineae</taxon>
        <taxon>Rhizopogonaceae</taxon>
        <taxon>Rhizopogon</taxon>
    </lineage>
</organism>
<name>A0A1J8QJY5_9AGAM</name>
<reference evidence="1 2" key="1">
    <citation type="submission" date="2016-03" db="EMBL/GenBank/DDBJ databases">
        <title>Comparative genomics of the ectomycorrhizal sister species Rhizopogon vinicolor and Rhizopogon vesiculosus (Basidiomycota: Boletales) reveals a divergence of the mating type B locus.</title>
        <authorList>
            <person name="Mujic A.B."/>
            <person name="Kuo A."/>
            <person name="Tritt A."/>
            <person name="Lipzen A."/>
            <person name="Chen C."/>
            <person name="Johnson J."/>
            <person name="Sharma A."/>
            <person name="Barry K."/>
            <person name="Grigoriev I.V."/>
            <person name="Spatafora J.W."/>
        </authorList>
    </citation>
    <scope>NUCLEOTIDE SEQUENCE [LARGE SCALE GENOMIC DNA]</scope>
    <source>
        <strain evidence="1 2">AM-OR11-056</strain>
    </source>
</reference>
<dbReference type="Proteomes" id="UP000183567">
    <property type="component" value="Unassembled WGS sequence"/>
</dbReference>
<dbReference type="OrthoDB" id="2104739at2759"/>
<keyword evidence="2" id="KW-1185">Reference proteome</keyword>
<protein>
    <recommendedName>
        <fullName evidence="3">HNH nuclease domain-containing protein</fullName>
    </recommendedName>
</protein>
<dbReference type="STRING" id="180088.A0A1J8QJY5"/>
<dbReference type="EMBL" id="LVVM01003992">
    <property type="protein sequence ID" value="OJA13881.1"/>
    <property type="molecule type" value="Genomic_DNA"/>
</dbReference>
<gene>
    <name evidence="1" type="ORF">AZE42_05401</name>
</gene>
<dbReference type="AlphaFoldDB" id="A0A1J8QJY5"/>
<proteinExistence type="predicted"/>
<evidence type="ECO:0000313" key="1">
    <source>
        <dbReference type="EMBL" id="OJA13881.1"/>
    </source>
</evidence>